<gene>
    <name evidence="2" type="ORF">ACFONP_02700</name>
</gene>
<reference evidence="3" key="1">
    <citation type="journal article" date="2019" name="Int. J. Syst. Evol. Microbiol.">
        <title>The Global Catalogue of Microorganisms (GCM) 10K type strain sequencing project: providing services to taxonomists for standard genome sequencing and annotation.</title>
        <authorList>
            <consortium name="The Broad Institute Genomics Platform"/>
            <consortium name="The Broad Institute Genome Sequencing Center for Infectious Disease"/>
            <person name="Wu L."/>
            <person name="Ma J."/>
        </authorList>
    </citation>
    <scope>NUCLEOTIDE SEQUENCE [LARGE SCALE GENOMIC DNA]</scope>
    <source>
        <strain evidence="3">KCTC 22245</strain>
    </source>
</reference>
<name>A0ABV7M9P8_9PROT</name>
<comment type="caution">
    <text evidence="2">The sequence shown here is derived from an EMBL/GenBank/DDBJ whole genome shotgun (WGS) entry which is preliminary data.</text>
</comment>
<dbReference type="Proteomes" id="UP001595607">
    <property type="component" value="Unassembled WGS sequence"/>
</dbReference>
<keyword evidence="1" id="KW-1133">Transmembrane helix</keyword>
<keyword evidence="3" id="KW-1185">Reference proteome</keyword>
<accession>A0ABV7M9P8</accession>
<organism evidence="2 3">
    <name type="scientific">Parvularcula lutaonensis</name>
    <dbReference type="NCBI Taxonomy" id="491923"/>
    <lineage>
        <taxon>Bacteria</taxon>
        <taxon>Pseudomonadati</taxon>
        <taxon>Pseudomonadota</taxon>
        <taxon>Alphaproteobacteria</taxon>
        <taxon>Parvularculales</taxon>
        <taxon>Parvularculaceae</taxon>
        <taxon>Parvularcula</taxon>
    </lineage>
</organism>
<keyword evidence="1" id="KW-0472">Membrane</keyword>
<dbReference type="RefSeq" id="WP_378992347.1">
    <property type="nucleotide sequence ID" value="NZ_JBHRVA010000002.1"/>
</dbReference>
<evidence type="ECO:0000313" key="2">
    <source>
        <dbReference type="EMBL" id="MFC3301642.1"/>
    </source>
</evidence>
<proteinExistence type="predicted"/>
<feature type="transmembrane region" description="Helical" evidence="1">
    <location>
        <begin position="58"/>
        <end position="77"/>
    </location>
</feature>
<evidence type="ECO:0000256" key="1">
    <source>
        <dbReference type="SAM" id="Phobius"/>
    </source>
</evidence>
<sequence length="97" mass="10518">MNTVLRRLAFLAMPIAASGLLGTETQLTELIRSLWNLMILPIVAFAGILAWRGEWLTAGALGVTATALFALVVPPLPRCSAPGREGRCQNRVRQHPL</sequence>
<protein>
    <submittedName>
        <fullName evidence="2">Uncharacterized protein</fullName>
    </submittedName>
</protein>
<evidence type="ECO:0000313" key="3">
    <source>
        <dbReference type="Proteomes" id="UP001595607"/>
    </source>
</evidence>
<keyword evidence="1" id="KW-0812">Transmembrane</keyword>
<dbReference type="EMBL" id="JBHRVA010000002">
    <property type="protein sequence ID" value="MFC3301642.1"/>
    <property type="molecule type" value="Genomic_DNA"/>
</dbReference>
<feature type="transmembrane region" description="Helical" evidence="1">
    <location>
        <begin position="32"/>
        <end position="51"/>
    </location>
</feature>